<name>A0A839QSP6_9MICO</name>
<accession>A0A839QSP6</accession>
<dbReference type="RefSeq" id="WP_183376774.1">
    <property type="nucleotide sequence ID" value="NZ_CBCSFZ010000011.1"/>
</dbReference>
<reference evidence="1 2" key="1">
    <citation type="submission" date="2020-08" db="EMBL/GenBank/DDBJ databases">
        <title>Sequencing the genomes of 1000 actinobacteria strains.</title>
        <authorList>
            <person name="Klenk H.-P."/>
        </authorList>
    </citation>
    <scope>NUCLEOTIDE SEQUENCE [LARGE SCALE GENOMIC DNA]</scope>
    <source>
        <strain evidence="1 2">DSM 23040</strain>
    </source>
</reference>
<dbReference type="EMBL" id="JACHWP010000006">
    <property type="protein sequence ID" value="MBB3023523.1"/>
    <property type="molecule type" value="Genomic_DNA"/>
</dbReference>
<comment type="caution">
    <text evidence="1">The sequence shown here is derived from an EMBL/GenBank/DDBJ whole genome shotgun (WGS) entry which is preliminary data.</text>
</comment>
<evidence type="ECO:0000313" key="1">
    <source>
        <dbReference type="EMBL" id="MBB3023523.1"/>
    </source>
</evidence>
<keyword evidence="2" id="KW-1185">Reference proteome</keyword>
<dbReference type="Proteomes" id="UP000568050">
    <property type="component" value="Unassembled WGS sequence"/>
</dbReference>
<protein>
    <recommendedName>
        <fullName evidence="3">Glycosyltransferase family 1 protein</fullName>
    </recommendedName>
</protein>
<proteinExistence type="predicted"/>
<evidence type="ECO:0008006" key="3">
    <source>
        <dbReference type="Google" id="ProtNLM"/>
    </source>
</evidence>
<dbReference type="AlphaFoldDB" id="A0A839QSP6"/>
<gene>
    <name evidence="1" type="ORF">FHX50_001820</name>
</gene>
<sequence>MRADEQQVDLLYLRTGGVGWGPIDQLADLIARLLPANLTVVADVGRPGRLRQLSCLLPATRRRNGRHLLVLASVPGQLVYTSSRDLWIRGYESVSAWVIDSFWTDRISRFARRTGRFDHVFITDRDLLGEWQDAVGTVTWLPWGADCLAVPTADPSADRPVDLLRTGRQPAAWDDDAATADAARRQGLVFAGRPPFHEDPAANQQALTDALRAAKFALAHTNLVDDSTYTHPTREYITGRWMAALAAGTPVVGRAPAAASWTLWDDACLDVDPFDLESGMEQIAQYAAAWSPQKAAETQRQARAAIDWRYRVRTIAAVIGLPETDELRSDLARLSALTQRGMTGTETDK</sequence>
<organism evidence="1 2">
    <name type="scientific">Helcobacillus massiliensis</name>
    <dbReference type="NCBI Taxonomy" id="521392"/>
    <lineage>
        <taxon>Bacteria</taxon>
        <taxon>Bacillati</taxon>
        <taxon>Actinomycetota</taxon>
        <taxon>Actinomycetes</taxon>
        <taxon>Micrococcales</taxon>
        <taxon>Dermabacteraceae</taxon>
        <taxon>Helcobacillus</taxon>
    </lineage>
</organism>
<evidence type="ECO:0000313" key="2">
    <source>
        <dbReference type="Proteomes" id="UP000568050"/>
    </source>
</evidence>